<comment type="cofactor">
    <cofactor evidence="1 7">
        <name>Fe(2+)</name>
        <dbReference type="ChEBI" id="CHEBI:29033"/>
    </cofactor>
</comment>
<name>A0A0P6XN48_9CHLR</name>
<dbReference type="GO" id="GO:0005506">
    <property type="term" value="F:iron ion binding"/>
    <property type="evidence" value="ECO:0007669"/>
    <property type="project" value="InterPro"/>
</dbReference>
<dbReference type="Gene3D" id="1.10.800.10">
    <property type="entry name" value="Aromatic amino acid hydroxylase"/>
    <property type="match status" value="1"/>
</dbReference>
<comment type="caution">
    <text evidence="9">The sequence shown here is derived from an EMBL/GenBank/DDBJ whole genome shotgun (WGS) entry which is preliminary data.</text>
</comment>
<evidence type="ECO:0000313" key="10">
    <source>
        <dbReference type="Proteomes" id="UP000050277"/>
    </source>
</evidence>
<keyword evidence="10" id="KW-1185">Reference proteome</keyword>
<evidence type="ECO:0000256" key="4">
    <source>
        <dbReference type="ARBA" id="ARBA00023002"/>
    </source>
</evidence>
<dbReference type="GO" id="GO:0016714">
    <property type="term" value="F:oxidoreductase activity, acting on paired donors, with incorporation or reduction of molecular oxygen, reduced pteridine as one donor, and incorporation of one atom of oxygen"/>
    <property type="evidence" value="ECO:0007669"/>
    <property type="project" value="InterPro"/>
</dbReference>
<dbReference type="InterPro" id="IPR036951">
    <property type="entry name" value="ArAA_hydroxylase_sf"/>
</dbReference>
<sequence length="247" mass="28306">MATASPTLSRLEYPQEDHDTWAALWQRQLPLAQEHACQLFLDGIDILNLNRTHLPDPLAVSDHLNTLTGWALGDAQNAYLGPTEWFEHIADRRFPVTNYIRRPHELEFTPLPDLFHEYFGHLPAFTNKEFADIAQLFGPLYLSAKDERQQLGIARIWWFSTEFGLLRENGELKVLGAGLLSSPGELLHSLNPETPRYEFDIERVADTASAPYGYHEHYFILNSLDHLRSIVYEYAELEGLPKPSLPL</sequence>
<evidence type="ECO:0000256" key="3">
    <source>
        <dbReference type="ARBA" id="ARBA00022723"/>
    </source>
</evidence>
<evidence type="ECO:0000256" key="1">
    <source>
        <dbReference type="ARBA" id="ARBA00001954"/>
    </source>
</evidence>
<dbReference type="STRING" id="70996.SE18_21545"/>
<comment type="similarity">
    <text evidence="2">Belongs to the biopterin-dependent aromatic amino acid hydroxylase family.</text>
</comment>
<dbReference type="PROSITE" id="PS51410">
    <property type="entry name" value="BH4_AAA_HYDROXYL_2"/>
    <property type="match status" value="1"/>
</dbReference>
<reference evidence="9 10" key="1">
    <citation type="submission" date="2015-07" db="EMBL/GenBank/DDBJ databases">
        <title>Whole genome sequence of Herpetosiphon geysericola DSM 7119.</title>
        <authorList>
            <person name="Hemp J."/>
            <person name="Ward L.M."/>
            <person name="Pace L.A."/>
            <person name="Fischer W.W."/>
        </authorList>
    </citation>
    <scope>NUCLEOTIDE SEQUENCE [LARGE SCALE GENOMIC DNA]</scope>
    <source>
        <strain evidence="9 10">DSM 7119</strain>
    </source>
</reference>
<dbReference type="SUPFAM" id="SSF56534">
    <property type="entry name" value="Aromatic aminoacid monoxygenases, catalytic and oligomerization domains"/>
    <property type="match status" value="1"/>
</dbReference>
<dbReference type="RefSeq" id="WP_054536532.1">
    <property type="nucleotide sequence ID" value="NZ_LGKP01000035.1"/>
</dbReference>
<keyword evidence="3 7" id="KW-0479">Metal-binding</keyword>
<evidence type="ECO:0000256" key="2">
    <source>
        <dbReference type="ARBA" id="ARBA00009712"/>
    </source>
</evidence>
<protein>
    <submittedName>
        <fullName evidence="9">Amino acid hydroxylase</fullName>
    </submittedName>
</protein>
<dbReference type="Proteomes" id="UP000050277">
    <property type="component" value="Unassembled WGS sequence"/>
</dbReference>
<keyword evidence="4" id="KW-0560">Oxidoreductase</keyword>
<evidence type="ECO:0000259" key="8">
    <source>
        <dbReference type="PROSITE" id="PS51410"/>
    </source>
</evidence>
<dbReference type="PATRIC" id="fig|70996.4.peg.2127"/>
<organism evidence="9 10">
    <name type="scientific">Herpetosiphon geysericola</name>
    <dbReference type="NCBI Taxonomy" id="70996"/>
    <lineage>
        <taxon>Bacteria</taxon>
        <taxon>Bacillati</taxon>
        <taxon>Chloroflexota</taxon>
        <taxon>Chloroflexia</taxon>
        <taxon>Herpetosiphonales</taxon>
        <taxon>Herpetosiphonaceae</taxon>
        <taxon>Herpetosiphon</taxon>
    </lineage>
</organism>
<feature type="binding site" evidence="7">
    <location>
        <position position="121"/>
    </location>
    <ligand>
        <name>Fe cation</name>
        <dbReference type="ChEBI" id="CHEBI:24875"/>
    </ligand>
</feature>
<evidence type="ECO:0000256" key="6">
    <source>
        <dbReference type="ARBA" id="ARBA00023033"/>
    </source>
</evidence>
<evidence type="ECO:0000256" key="5">
    <source>
        <dbReference type="ARBA" id="ARBA00023004"/>
    </source>
</evidence>
<keyword evidence="6" id="KW-0503">Monooxygenase</keyword>
<dbReference type="PANTHER" id="PTHR11473">
    <property type="entry name" value="AROMATIC AMINO ACID HYDROXYLASE"/>
    <property type="match status" value="1"/>
</dbReference>
<gene>
    <name evidence="9" type="ORF">SE18_21545</name>
</gene>
<evidence type="ECO:0000256" key="7">
    <source>
        <dbReference type="PIRSR" id="PIRSR601273-2"/>
    </source>
</evidence>
<feature type="binding site" evidence="7">
    <location>
        <position position="116"/>
    </location>
    <ligand>
        <name>Fe cation</name>
        <dbReference type="ChEBI" id="CHEBI:24875"/>
    </ligand>
</feature>
<dbReference type="InterPro" id="IPR019774">
    <property type="entry name" value="Aromatic-AA_hydroxylase_C"/>
</dbReference>
<dbReference type="AlphaFoldDB" id="A0A0P6XN48"/>
<dbReference type="InterPro" id="IPR001273">
    <property type="entry name" value="ArAA_hydroxylase"/>
</dbReference>
<feature type="binding site" evidence="7">
    <location>
        <position position="162"/>
    </location>
    <ligand>
        <name>Fe cation</name>
        <dbReference type="ChEBI" id="CHEBI:24875"/>
    </ligand>
</feature>
<dbReference type="GO" id="GO:0009072">
    <property type="term" value="P:aromatic amino acid metabolic process"/>
    <property type="evidence" value="ECO:0007669"/>
    <property type="project" value="InterPro"/>
</dbReference>
<feature type="domain" description="Biopterin-dependent aromatic amino acid hydroxylase family profile" evidence="8">
    <location>
        <begin position="1"/>
        <end position="247"/>
    </location>
</feature>
<evidence type="ECO:0000313" key="9">
    <source>
        <dbReference type="EMBL" id="KPL81265.1"/>
    </source>
</evidence>
<proteinExistence type="inferred from homology"/>
<dbReference type="OrthoDB" id="9780502at2"/>
<dbReference type="PANTHER" id="PTHR11473:SF24">
    <property type="entry name" value="PHENYLALANINE-4-HYDROXYLASE"/>
    <property type="match status" value="1"/>
</dbReference>
<keyword evidence="5 7" id="KW-0408">Iron</keyword>
<accession>A0A0P6XN48</accession>
<dbReference type="Pfam" id="PF00351">
    <property type="entry name" value="Biopterin_H"/>
    <property type="match status" value="1"/>
</dbReference>
<dbReference type="InterPro" id="IPR036329">
    <property type="entry name" value="Aro-AA_hydroxylase_C_sf"/>
</dbReference>
<dbReference type="EMBL" id="LGKP01000035">
    <property type="protein sequence ID" value="KPL81265.1"/>
    <property type="molecule type" value="Genomic_DNA"/>
</dbReference>